<dbReference type="SMART" id="SM00731">
    <property type="entry name" value="SprT"/>
    <property type="match status" value="1"/>
</dbReference>
<dbReference type="RefSeq" id="WP_077996658.1">
    <property type="nucleotide sequence ID" value="NZ_CP019655.1"/>
</dbReference>
<dbReference type="InterPro" id="IPR006640">
    <property type="entry name" value="SprT-like_domain"/>
</dbReference>
<dbReference type="Pfam" id="PF17283">
    <property type="entry name" value="Zn_ribbon_SprT"/>
    <property type="match status" value="1"/>
</dbReference>
<feature type="domain" description="SprT-like" evidence="1">
    <location>
        <begin position="4"/>
        <end position="148"/>
    </location>
</feature>
<proteinExistence type="predicted"/>
<dbReference type="AlphaFoldDB" id="A0A2L1TVN8"/>
<accession>A0A2L1TVN8</accession>
<name>A0A2L1TVN8_9BACL</name>
<gene>
    <name evidence="2" type="ORF">ERICIII_00514</name>
</gene>
<dbReference type="NCBIfam" id="NF003339">
    <property type="entry name" value="PRK04351.1"/>
    <property type="match status" value="1"/>
</dbReference>
<protein>
    <submittedName>
        <fullName evidence="2">SprT-like protein</fullName>
    </submittedName>
</protein>
<evidence type="ECO:0000259" key="1">
    <source>
        <dbReference type="SMART" id="SM00731"/>
    </source>
</evidence>
<dbReference type="Proteomes" id="UP000239833">
    <property type="component" value="Chromosome"/>
</dbReference>
<dbReference type="GeneID" id="64217360"/>
<sequence length="156" mass="18557">MTDEELQAWVEDISLTSFGRPFRHKASFNRRLSSTGGRYMMKSHNIEISQKQWDVYGREEVEKIIKHELCHYHLHLMGRGYRHRDREFKQLLKAVGGARYCKALQDKPPKPFKYQLVCTKCGHIYRRKRKMDPAKYACGSCRGKLRLEVLDFYQQS</sequence>
<evidence type="ECO:0000313" key="2">
    <source>
        <dbReference type="EMBL" id="AVF24747.1"/>
    </source>
</evidence>
<organism evidence="2 3">
    <name type="scientific">Paenibacillus larvae subsp. larvae</name>
    <dbReference type="NCBI Taxonomy" id="147375"/>
    <lineage>
        <taxon>Bacteria</taxon>
        <taxon>Bacillati</taxon>
        <taxon>Bacillota</taxon>
        <taxon>Bacilli</taxon>
        <taxon>Bacillales</taxon>
        <taxon>Paenibacillaceae</taxon>
        <taxon>Paenibacillus</taxon>
    </lineage>
</organism>
<dbReference type="InterPro" id="IPR035240">
    <property type="entry name" value="SprT_Zn_ribbon"/>
</dbReference>
<dbReference type="EMBL" id="CP019655">
    <property type="protein sequence ID" value="AVF24747.1"/>
    <property type="molecule type" value="Genomic_DNA"/>
</dbReference>
<dbReference type="STRING" id="147375.BXP28_19370"/>
<dbReference type="GO" id="GO:0006950">
    <property type="term" value="P:response to stress"/>
    <property type="evidence" value="ECO:0007669"/>
    <property type="project" value="UniProtKB-ARBA"/>
</dbReference>
<dbReference type="Pfam" id="PF10263">
    <property type="entry name" value="SprT-like"/>
    <property type="match status" value="1"/>
</dbReference>
<reference evidence="3" key="1">
    <citation type="submission" date="2017-02" db="EMBL/GenBank/DDBJ databases">
        <title>Delineation of Paenibacillus larvae strains originating from foulbrood outbreaks.</title>
        <authorList>
            <person name="Beims H."/>
            <person name="Bunk B."/>
            <person name="Sproeer C."/>
            <person name="Mohr K.I."/>
            <person name="Pradella S."/>
            <person name="Guenther G."/>
            <person name="Rohde M."/>
            <person name="von der Ohe W."/>
            <person name="Steinert M."/>
        </authorList>
    </citation>
    <scope>NUCLEOTIDE SEQUENCE [LARGE SCALE GENOMIC DNA]</scope>
    <source>
        <strain evidence="3">Eric_III</strain>
    </source>
</reference>
<evidence type="ECO:0000313" key="3">
    <source>
        <dbReference type="Proteomes" id="UP000239833"/>
    </source>
</evidence>